<dbReference type="Gene3D" id="3.30.200.20">
    <property type="entry name" value="Phosphorylase Kinase, domain 1"/>
    <property type="match status" value="1"/>
</dbReference>
<dbReference type="InParanoid" id="A0A165E080"/>
<keyword evidence="4" id="KW-1185">Reference proteome</keyword>
<evidence type="ECO:0000313" key="4">
    <source>
        <dbReference type="Proteomes" id="UP000077266"/>
    </source>
</evidence>
<dbReference type="Gene3D" id="3.90.1200.10">
    <property type="match status" value="1"/>
</dbReference>
<dbReference type="AlphaFoldDB" id="A0A165E080"/>
<dbReference type="STRING" id="1314781.A0A165E080"/>
<dbReference type="InterPro" id="IPR011009">
    <property type="entry name" value="Kinase-like_dom_sf"/>
</dbReference>
<dbReference type="PROSITE" id="PS00109">
    <property type="entry name" value="PROTEIN_KINASE_TYR"/>
    <property type="match status" value="1"/>
</dbReference>
<dbReference type="PANTHER" id="PTHR21310">
    <property type="entry name" value="AMINOGLYCOSIDE PHOSPHOTRANSFERASE-RELATED-RELATED"/>
    <property type="match status" value="1"/>
</dbReference>
<accession>A0A165E080</accession>
<sequence>MPTNPLPAITGDANADNPITRALRGNQADSLDTDAQSTTNSSSDAASESSTIVYSHEAFETFQHRVRHLLEELRSSDQAASAVISRLRGGSFNRIIGITMAPDSSSAQELILRVPRFESADITLQVQILAWLSRSTELPVPRVVAHDDATDNPLAEPYILMEKLQGVSLFHVMDAMNDEERLSMAEQVARLIGRIHTAPVPSGIGPLVLGKQGHVCVGRYLDDEDGDQNFDDDAPAPTTFLAFLSTRFREQREYCQTRWPEDAQRISYCDRLLYAAQTLLSSASEREERNVLFHRDIAARNILVHRTDDDSDWAISGVLDWDDCAVAPAEVSFVCPGWLWAGRGEPPVSDSFDENDWDPDEPPYDEFSARIRDTFVDAVEGILPGYMDTIRTSRARCLRQLHELAQGVISSAEDERKADLVISAAGQLLDRVSSGGEGPDGH</sequence>
<reference evidence="3 4" key="1">
    <citation type="journal article" date="2016" name="Mol. Biol. Evol.">
        <title>Comparative Genomics of Early-Diverging Mushroom-Forming Fungi Provides Insights into the Origins of Lignocellulose Decay Capabilities.</title>
        <authorList>
            <person name="Nagy L.G."/>
            <person name="Riley R."/>
            <person name="Tritt A."/>
            <person name="Adam C."/>
            <person name="Daum C."/>
            <person name="Floudas D."/>
            <person name="Sun H."/>
            <person name="Yadav J.S."/>
            <person name="Pangilinan J."/>
            <person name="Larsson K.H."/>
            <person name="Matsuura K."/>
            <person name="Barry K."/>
            <person name="Labutti K."/>
            <person name="Kuo R."/>
            <person name="Ohm R.A."/>
            <person name="Bhattacharya S.S."/>
            <person name="Shirouzu T."/>
            <person name="Yoshinaga Y."/>
            <person name="Martin F.M."/>
            <person name="Grigoriev I.V."/>
            <person name="Hibbett D.S."/>
        </authorList>
    </citation>
    <scope>NUCLEOTIDE SEQUENCE [LARGE SCALE GENOMIC DNA]</scope>
    <source>
        <strain evidence="3 4">HHB12029</strain>
    </source>
</reference>
<organism evidence="3 4">
    <name type="scientific">Exidia glandulosa HHB12029</name>
    <dbReference type="NCBI Taxonomy" id="1314781"/>
    <lineage>
        <taxon>Eukaryota</taxon>
        <taxon>Fungi</taxon>
        <taxon>Dikarya</taxon>
        <taxon>Basidiomycota</taxon>
        <taxon>Agaricomycotina</taxon>
        <taxon>Agaricomycetes</taxon>
        <taxon>Auriculariales</taxon>
        <taxon>Exidiaceae</taxon>
        <taxon>Exidia</taxon>
    </lineage>
</organism>
<evidence type="ECO:0000259" key="2">
    <source>
        <dbReference type="Pfam" id="PF01636"/>
    </source>
</evidence>
<evidence type="ECO:0000256" key="1">
    <source>
        <dbReference type="SAM" id="MobiDB-lite"/>
    </source>
</evidence>
<dbReference type="InterPro" id="IPR051678">
    <property type="entry name" value="AGP_Transferase"/>
</dbReference>
<dbReference type="SUPFAM" id="SSF56112">
    <property type="entry name" value="Protein kinase-like (PK-like)"/>
    <property type="match status" value="1"/>
</dbReference>
<feature type="compositionally biased region" description="Low complexity" evidence="1">
    <location>
        <begin position="33"/>
        <end position="50"/>
    </location>
</feature>
<dbReference type="Pfam" id="PF01636">
    <property type="entry name" value="APH"/>
    <property type="match status" value="1"/>
</dbReference>
<gene>
    <name evidence="3" type="ORF">EXIGLDRAFT_725497</name>
</gene>
<dbReference type="Proteomes" id="UP000077266">
    <property type="component" value="Unassembled WGS sequence"/>
</dbReference>
<dbReference type="PANTHER" id="PTHR21310:SF56">
    <property type="entry name" value="AMINOGLYCOSIDE PHOSPHOTRANSFERASE DOMAIN-CONTAINING PROTEIN"/>
    <property type="match status" value="1"/>
</dbReference>
<dbReference type="InterPro" id="IPR002575">
    <property type="entry name" value="Aminoglycoside_PTrfase"/>
</dbReference>
<feature type="domain" description="Aminoglycoside phosphotransferase" evidence="2">
    <location>
        <begin position="107"/>
        <end position="341"/>
    </location>
</feature>
<feature type="region of interest" description="Disordered" evidence="1">
    <location>
        <begin position="1"/>
        <end position="50"/>
    </location>
</feature>
<dbReference type="GO" id="GO:0004672">
    <property type="term" value="F:protein kinase activity"/>
    <property type="evidence" value="ECO:0007669"/>
    <property type="project" value="InterPro"/>
</dbReference>
<evidence type="ECO:0000313" key="3">
    <source>
        <dbReference type="EMBL" id="KZV85791.1"/>
    </source>
</evidence>
<dbReference type="OrthoDB" id="10003767at2759"/>
<protein>
    <submittedName>
        <fullName evidence="3">APH-domain-containing protein</fullName>
    </submittedName>
</protein>
<proteinExistence type="predicted"/>
<dbReference type="EMBL" id="KV426176">
    <property type="protein sequence ID" value="KZV85791.1"/>
    <property type="molecule type" value="Genomic_DNA"/>
</dbReference>
<name>A0A165E080_EXIGL</name>
<dbReference type="InterPro" id="IPR008266">
    <property type="entry name" value="Tyr_kinase_AS"/>
</dbReference>